<evidence type="ECO:0000256" key="4">
    <source>
        <dbReference type="ARBA" id="ARBA00022989"/>
    </source>
</evidence>
<dbReference type="RefSeq" id="XP_010460718.1">
    <property type="nucleotide sequence ID" value="XM_010462416.2"/>
</dbReference>
<name>A0ABM0VT41_CAMSA</name>
<feature type="transmembrane region" description="Helical" evidence="6">
    <location>
        <begin position="210"/>
        <end position="229"/>
    </location>
</feature>
<dbReference type="InterPro" id="IPR008892">
    <property type="entry name" value="COR413"/>
</dbReference>
<accession>A0ABM0VT41</accession>
<reference evidence="7" key="1">
    <citation type="journal article" date="2014" name="Nat. Commun.">
        <title>The emerging biofuel crop Camelina sativa retains a highly undifferentiated hexaploid genome structure.</title>
        <authorList>
            <person name="Kagale S."/>
            <person name="Koh C."/>
            <person name="Nixon J."/>
            <person name="Bollina V."/>
            <person name="Clarke W.E."/>
            <person name="Tuteja R."/>
            <person name="Spillane C."/>
            <person name="Robinson S.J."/>
            <person name="Links M.G."/>
            <person name="Clarke C."/>
            <person name="Higgins E.E."/>
            <person name="Huebert T."/>
            <person name="Sharpe A.G."/>
            <person name="Parkin I.A."/>
        </authorList>
    </citation>
    <scope>NUCLEOTIDE SEQUENCE [LARGE SCALE GENOMIC DNA]</scope>
    <source>
        <strain evidence="7">cv. DH55</strain>
    </source>
</reference>
<dbReference type="GeneID" id="104741530"/>
<gene>
    <name evidence="8" type="primary">LOC104741530</name>
</gene>
<feature type="transmembrane region" description="Helical" evidence="6">
    <location>
        <begin position="182"/>
        <end position="198"/>
    </location>
</feature>
<keyword evidence="3 6" id="KW-0812">Transmembrane</keyword>
<evidence type="ECO:0000256" key="6">
    <source>
        <dbReference type="SAM" id="Phobius"/>
    </source>
</evidence>
<comment type="similarity">
    <text evidence="2">Belongs to the Cold-regulated 413 protein family.</text>
</comment>
<protein>
    <submittedName>
        <fullName evidence="8">Cold-regulated 413 inner membrane protein 1, chloroplastic-like</fullName>
    </submittedName>
</protein>
<sequence>MASLCLSSSRVVSLHHQKSFLSLKVLRPRSSGLSAGIGHATTGSVSFNPLRLLADRHRIRTATVSTRVEKRQKRGSSLVCYASPVSVYNLQWISAISCIALILARGTGIQKSVVVPLFALHTPSSIVAWIKGEYGVWAAFIALIVRLFLTFPSELELPFIALLLVIVAPHQVMSIRGRQEGAIISLAISCFLAFQHFSKAGSLEKAYEKSSVIATVAIIGVTVVSLLFLL</sequence>
<evidence type="ECO:0000313" key="7">
    <source>
        <dbReference type="Proteomes" id="UP000694864"/>
    </source>
</evidence>
<evidence type="ECO:0000256" key="1">
    <source>
        <dbReference type="ARBA" id="ARBA00004141"/>
    </source>
</evidence>
<evidence type="ECO:0000256" key="5">
    <source>
        <dbReference type="ARBA" id="ARBA00023136"/>
    </source>
</evidence>
<proteinExistence type="inferred from homology"/>
<organism evidence="7 8">
    <name type="scientific">Camelina sativa</name>
    <name type="common">False flax</name>
    <name type="synonym">Myagrum sativum</name>
    <dbReference type="NCBI Taxonomy" id="90675"/>
    <lineage>
        <taxon>Eukaryota</taxon>
        <taxon>Viridiplantae</taxon>
        <taxon>Streptophyta</taxon>
        <taxon>Embryophyta</taxon>
        <taxon>Tracheophyta</taxon>
        <taxon>Spermatophyta</taxon>
        <taxon>Magnoliopsida</taxon>
        <taxon>eudicotyledons</taxon>
        <taxon>Gunneridae</taxon>
        <taxon>Pentapetalae</taxon>
        <taxon>rosids</taxon>
        <taxon>malvids</taxon>
        <taxon>Brassicales</taxon>
        <taxon>Brassicaceae</taxon>
        <taxon>Camelineae</taxon>
        <taxon>Camelina</taxon>
    </lineage>
</organism>
<evidence type="ECO:0000256" key="2">
    <source>
        <dbReference type="ARBA" id="ARBA00005852"/>
    </source>
</evidence>
<evidence type="ECO:0000313" key="8">
    <source>
        <dbReference type="RefSeq" id="XP_010460718.1"/>
    </source>
</evidence>
<dbReference type="Proteomes" id="UP000694864">
    <property type="component" value="Chromosome 14"/>
</dbReference>
<keyword evidence="7" id="KW-1185">Reference proteome</keyword>
<dbReference type="Pfam" id="PF05562">
    <property type="entry name" value="WCOR413"/>
    <property type="match status" value="1"/>
</dbReference>
<keyword evidence="5 6" id="KW-0472">Membrane</keyword>
<dbReference type="PANTHER" id="PTHR33596:SF17">
    <property type="entry name" value="COLD-REGULATED 413 INNER MEMBRANE PROTEIN 1, CHLOROPLASTIC-RELATED"/>
    <property type="match status" value="1"/>
</dbReference>
<comment type="subcellular location">
    <subcellularLocation>
        <location evidence="1">Membrane</location>
        <topology evidence="1">Multi-pass membrane protein</topology>
    </subcellularLocation>
</comment>
<evidence type="ECO:0000256" key="3">
    <source>
        <dbReference type="ARBA" id="ARBA00022692"/>
    </source>
</evidence>
<keyword evidence="4 6" id="KW-1133">Transmembrane helix</keyword>
<dbReference type="PANTHER" id="PTHR33596">
    <property type="entry name" value="COLD-REGULATED 413 PLASMA MEMBRANE PROTEIN 2"/>
    <property type="match status" value="1"/>
</dbReference>
<reference evidence="8" key="2">
    <citation type="submission" date="2025-08" db="UniProtKB">
        <authorList>
            <consortium name="RefSeq"/>
        </authorList>
    </citation>
    <scope>IDENTIFICATION</scope>
    <source>
        <tissue evidence="8">Leaf</tissue>
    </source>
</reference>